<evidence type="ECO:0000259" key="3">
    <source>
        <dbReference type="PROSITE" id="PS51462"/>
    </source>
</evidence>
<comment type="caution">
    <text evidence="4">The sequence shown here is derived from an EMBL/GenBank/DDBJ whole genome shotgun (WGS) entry which is preliminary data.</text>
</comment>
<dbReference type="AlphaFoldDB" id="A0A261EVC4"/>
<sequence>MNKKLDMSVEPRIVESTDVYHGPIFTIRDQHIALRATDGSEAVIRRQLIDHAPAVIMLPHDVERDLYLVEREYRVGRNAYVMGLPAGMIEPHEDPRVAMLRELREETAVIPDEYEVIEAARCYSSEGMTNELAYTYVIDLNRWHSGSQDLDADEYVEYRWVDWDELVSCGVREAHSFIAIQCELIRRMRMGRA</sequence>
<organism evidence="4 5">
    <name type="scientific">Pseudoscardovia radai</name>
    <dbReference type="NCBI Taxonomy" id="987066"/>
    <lineage>
        <taxon>Bacteria</taxon>
        <taxon>Bacillati</taxon>
        <taxon>Actinomycetota</taxon>
        <taxon>Actinomycetes</taxon>
        <taxon>Bifidobacteriales</taxon>
        <taxon>Bifidobacteriaceae</taxon>
        <taxon>Pseudoscardovia</taxon>
    </lineage>
</organism>
<evidence type="ECO:0000256" key="1">
    <source>
        <dbReference type="ARBA" id="ARBA00001946"/>
    </source>
</evidence>
<dbReference type="CDD" id="cd03424">
    <property type="entry name" value="NUDIX_ADPRase_Nudt5_UGPPase_Nudt14"/>
    <property type="match status" value="1"/>
</dbReference>
<reference evidence="4 5" key="1">
    <citation type="journal article" date="2017" name="BMC Genomics">
        <title>Comparative genomic and phylogenomic analyses of the Bifidobacteriaceae family.</title>
        <authorList>
            <person name="Lugli G.A."/>
            <person name="Milani C."/>
            <person name="Turroni F."/>
            <person name="Duranti S."/>
            <person name="Mancabelli L."/>
            <person name="Mangifesta M."/>
            <person name="Ferrario C."/>
            <person name="Modesto M."/>
            <person name="Mattarelli P."/>
            <person name="Jiri K."/>
            <person name="van Sinderen D."/>
            <person name="Ventura M."/>
        </authorList>
    </citation>
    <scope>NUCLEOTIDE SEQUENCE [LARGE SCALE GENOMIC DNA]</scope>
    <source>
        <strain evidence="4 5">DSM 24742</strain>
    </source>
</reference>
<dbReference type="GO" id="GO:0016787">
    <property type="term" value="F:hydrolase activity"/>
    <property type="evidence" value="ECO:0007669"/>
    <property type="project" value="UniProtKB-KW"/>
</dbReference>
<dbReference type="GO" id="GO:0019693">
    <property type="term" value="P:ribose phosphate metabolic process"/>
    <property type="evidence" value="ECO:0007669"/>
    <property type="project" value="TreeGrafter"/>
</dbReference>
<dbReference type="SUPFAM" id="SSF55811">
    <property type="entry name" value="Nudix"/>
    <property type="match status" value="1"/>
</dbReference>
<gene>
    <name evidence="4" type="ORF">PSRA_1391</name>
</gene>
<evidence type="ECO:0000313" key="5">
    <source>
        <dbReference type="Proteomes" id="UP000216725"/>
    </source>
</evidence>
<dbReference type="OrthoDB" id="9804442at2"/>
<evidence type="ECO:0000313" key="4">
    <source>
        <dbReference type="EMBL" id="OZG50824.1"/>
    </source>
</evidence>
<accession>A0A261EVC4</accession>
<evidence type="ECO:0000256" key="2">
    <source>
        <dbReference type="ARBA" id="ARBA00022801"/>
    </source>
</evidence>
<name>A0A261EVC4_9BIFI</name>
<dbReference type="GO" id="GO:0006753">
    <property type="term" value="P:nucleoside phosphate metabolic process"/>
    <property type="evidence" value="ECO:0007669"/>
    <property type="project" value="TreeGrafter"/>
</dbReference>
<dbReference type="PANTHER" id="PTHR11839:SF18">
    <property type="entry name" value="NUDIX HYDROLASE DOMAIN-CONTAINING PROTEIN"/>
    <property type="match status" value="1"/>
</dbReference>
<dbReference type="InterPro" id="IPR000086">
    <property type="entry name" value="NUDIX_hydrolase_dom"/>
</dbReference>
<keyword evidence="2 4" id="KW-0378">Hydrolase</keyword>
<dbReference type="Gene3D" id="3.90.79.10">
    <property type="entry name" value="Nucleoside Triphosphate Pyrophosphohydrolase"/>
    <property type="match status" value="1"/>
</dbReference>
<dbReference type="Pfam" id="PF00293">
    <property type="entry name" value="NUDIX"/>
    <property type="match status" value="1"/>
</dbReference>
<protein>
    <submittedName>
        <fullName evidence="4">NTP pyrophosphohydrolase</fullName>
    </submittedName>
</protein>
<comment type="cofactor">
    <cofactor evidence="1">
        <name>Mg(2+)</name>
        <dbReference type="ChEBI" id="CHEBI:18420"/>
    </cofactor>
</comment>
<dbReference type="PROSITE" id="PS51462">
    <property type="entry name" value="NUDIX"/>
    <property type="match status" value="1"/>
</dbReference>
<dbReference type="InterPro" id="IPR015797">
    <property type="entry name" value="NUDIX_hydrolase-like_dom_sf"/>
</dbReference>
<dbReference type="Proteomes" id="UP000216725">
    <property type="component" value="Unassembled WGS sequence"/>
</dbReference>
<keyword evidence="5" id="KW-1185">Reference proteome</keyword>
<dbReference type="PANTHER" id="PTHR11839">
    <property type="entry name" value="UDP/ADP-SUGAR PYROPHOSPHATASE"/>
    <property type="match status" value="1"/>
</dbReference>
<dbReference type="RefSeq" id="WP_094661198.1">
    <property type="nucleotide sequence ID" value="NZ_MWWR01000013.1"/>
</dbReference>
<proteinExistence type="predicted"/>
<dbReference type="EMBL" id="MWWR01000013">
    <property type="protein sequence ID" value="OZG50824.1"/>
    <property type="molecule type" value="Genomic_DNA"/>
</dbReference>
<feature type="domain" description="Nudix hydrolase" evidence="3">
    <location>
        <begin position="49"/>
        <end position="184"/>
    </location>
</feature>